<dbReference type="EMBL" id="PCWI01000052">
    <property type="protein sequence ID" value="PIQ98232.1"/>
    <property type="molecule type" value="Genomic_DNA"/>
</dbReference>
<proteinExistence type="predicted"/>
<feature type="transmembrane region" description="Helical" evidence="1">
    <location>
        <begin position="16"/>
        <end position="37"/>
    </location>
</feature>
<keyword evidence="1" id="KW-0812">Transmembrane</keyword>
<organism evidence="2 3">
    <name type="scientific">Candidatus Nealsonbacteria bacterium CG11_big_fil_rev_8_21_14_0_20_39_9</name>
    <dbReference type="NCBI Taxonomy" id="1974715"/>
    <lineage>
        <taxon>Bacteria</taxon>
        <taxon>Candidatus Nealsoniibacteriota</taxon>
    </lineage>
</organism>
<gene>
    <name evidence="2" type="ORF">COV64_02400</name>
</gene>
<feature type="non-terminal residue" evidence="2">
    <location>
        <position position="62"/>
    </location>
</feature>
<comment type="caution">
    <text evidence="2">The sequence shown here is derived from an EMBL/GenBank/DDBJ whole genome shotgun (WGS) entry which is preliminary data.</text>
</comment>
<keyword evidence="1" id="KW-1133">Transmembrane helix</keyword>
<keyword evidence="1" id="KW-0472">Membrane</keyword>
<dbReference type="Proteomes" id="UP000229381">
    <property type="component" value="Unassembled WGS sequence"/>
</dbReference>
<evidence type="ECO:0000313" key="3">
    <source>
        <dbReference type="Proteomes" id="UP000229381"/>
    </source>
</evidence>
<accession>A0A2H0MNK1</accession>
<reference evidence="2 3" key="1">
    <citation type="submission" date="2017-09" db="EMBL/GenBank/DDBJ databases">
        <title>Depth-based differentiation of microbial function through sediment-hosted aquifers and enrichment of novel symbionts in the deep terrestrial subsurface.</title>
        <authorList>
            <person name="Probst A.J."/>
            <person name="Ladd B."/>
            <person name="Jarett J.K."/>
            <person name="Geller-Mcgrath D.E."/>
            <person name="Sieber C.M."/>
            <person name="Emerson J.B."/>
            <person name="Anantharaman K."/>
            <person name="Thomas B.C."/>
            <person name="Malmstrom R."/>
            <person name="Stieglmeier M."/>
            <person name="Klingl A."/>
            <person name="Woyke T."/>
            <person name="Ryan C.M."/>
            <person name="Banfield J.F."/>
        </authorList>
    </citation>
    <scope>NUCLEOTIDE SEQUENCE [LARGE SCALE GENOMIC DNA]</scope>
    <source>
        <strain evidence="2">CG11_big_fil_rev_8_21_14_0_20_39_9</strain>
    </source>
</reference>
<name>A0A2H0MNK1_9BACT</name>
<protein>
    <submittedName>
        <fullName evidence="2">Uncharacterized protein</fullName>
    </submittedName>
</protein>
<dbReference type="AlphaFoldDB" id="A0A2H0MNK1"/>
<evidence type="ECO:0000256" key="1">
    <source>
        <dbReference type="SAM" id="Phobius"/>
    </source>
</evidence>
<evidence type="ECO:0000313" key="2">
    <source>
        <dbReference type="EMBL" id="PIQ98232.1"/>
    </source>
</evidence>
<sequence>MLAKIKDFVNEYLSDIILLIGVILISLLSFAVGYIVAKQQDKEPIKVERGGDEVPSSSPSLS</sequence>